<dbReference type="Gene3D" id="3.40.190.10">
    <property type="entry name" value="Periplasmic binding protein-like II"/>
    <property type="match status" value="6"/>
</dbReference>
<dbReference type="NCBIfam" id="TIGR00254">
    <property type="entry name" value="GGDEF"/>
    <property type="match status" value="1"/>
</dbReference>
<protein>
    <submittedName>
        <fullName evidence="3">Cyclic di-GMP phosphodiesterase Gmr</fullName>
        <ecNumber evidence="3">3.1.4.52</ecNumber>
    </submittedName>
</protein>
<dbReference type="GO" id="GO:0071111">
    <property type="term" value="F:cyclic-guanylate-specific phosphodiesterase activity"/>
    <property type="evidence" value="ECO:0007669"/>
    <property type="project" value="UniProtKB-EC"/>
</dbReference>
<dbReference type="Gene3D" id="3.30.70.270">
    <property type="match status" value="1"/>
</dbReference>
<dbReference type="InterPro" id="IPR001638">
    <property type="entry name" value="Solute-binding_3/MltF_N"/>
</dbReference>
<dbReference type="InterPro" id="IPR029787">
    <property type="entry name" value="Nucleotide_cyclase"/>
</dbReference>
<dbReference type="CDD" id="cd01949">
    <property type="entry name" value="GGDEF"/>
    <property type="match status" value="1"/>
</dbReference>
<keyword evidence="1" id="KW-1133">Transmembrane helix</keyword>
<dbReference type="PROSITE" id="PS50887">
    <property type="entry name" value="GGDEF"/>
    <property type="match status" value="1"/>
</dbReference>
<dbReference type="Proteomes" id="UP000278437">
    <property type="component" value="Chromosome"/>
</dbReference>
<evidence type="ECO:0000256" key="1">
    <source>
        <dbReference type="SAM" id="Phobius"/>
    </source>
</evidence>
<dbReference type="EC" id="3.1.4.52" evidence="3"/>
<gene>
    <name evidence="3" type="primary">gmr_4</name>
    <name evidence="3" type="ORF">STH12_01534</name>
</gene>
<keyword evidence="1" id="KW-0472">Membrane</keyword>
<dbReference type="PANTHER" id="PTHR46663:SF2">
    <property type="entry name" value="GGDEF DOMAIN-CONTAINING PROTEIN"/>
    <property type="match status" value="1"/>
</dbReference>
<feature type="domain" description="GGDEF" evidence="2">
    <location>
        <begin position="805"/>
        <end position="936"/>
    </location>
</feature>
<dbReference type="CDD" id="cd13706">
    <property type="entry name" value="PBP2_HisK_like_1"/>
    <property type="match status" value="2"/>
</dbReference>
<dbReference type="InterPro" id="IPR043128">
    <property type="entry name" value="Rev_trsase/Diguanyl_cyclase"/>
</dbReference>
<dbReference type="CDD" id="cd01007">
    <property type="entry name" value="PBP2_BvgS_HisK_like"/>
    <property type="match status" value="1"/>
</dbReference>
<dbReference type="SUPFAM" id="SSF55073">
    <property type="entry name" value="Nucleotide cyclase"/>
    <property type="match status" value="1"/>
</dbReference>
<dbReference type="InterPro" id="IPR052163">
    <property type="entry name" value="DGC-Regulatory_Protein"/>
</dbReference>
<proteinExistence type="predicted"/>
<dbReference type="SMART" id="SM00267">
    <property type="entry name" value="GGDEF"/>
    <property type="match status" value="1"/>
</dbReference>
<evidence type="ECO:0000313" key="4">
    <source>
        <dbReference type="Proteomes" id="UP000278437"/>
    </source>
</evidence>
<evidence type="ECO:0000313" key="3">
    <source>
        <dbReference type="EMBL" id="AZQ10643.1"/>
    </source>
</evidence>
<organism evidence="3 4">
    <name type="scientific">Shewanella khirikhana</name>
    <dbReference type="NCBI Taxonomy" id="1965282"/>
    <lineage>
        <taxon>Bacteria</taxon>
        <taxon>Pseudomonadati</taxon>
        <taxon>Pseudomonadota</taxon>
        <taxon>Gammaproteobacteria</taxon>
        <taxon>Alteromonadales</taxon>
        <taxon>Shewanellaceae</taxon>
        <taxon>Shewanella</taxon>
    </lineage>
</organism>
<evidence type="ECO:0000259" key="2">
    <source>
        <dbReference type="PROSITE" id="PS50887"/>
    </source>
</evidence>
<dbReference type="Pfam" id="PF00497">
    <property type="entry name" value="SBP_bac_3"/>
    <property type="match status" value="3"/>
</dbReference>
<dbReference type="SUPFAM" id="SSF53850">
    <property type="entry name" value="Periplasmic binding protein-like II"/>
    <property type="match status" value="3"/>
</dbReference>
<dbReference type="SMART" id="SM00062">
    <property type="entry name" value="PBPb"/>
    <property type="match status" value="3"/>
</dbReference>
<keyword evidence="1" id="KW-0812">Transmembrane</keyword>
<name>A0ABM7DAC8_9GAMM</name>
<dbReference type="InterPro" id="IPR000160">
    <property type="entry name" value="GGDEF_dom"/>
</dbReference>
<dbReference type="EMBL" id="CP020373">
    <property type="protein sequence ID" value="AZQ10643.1"/>
    <property type="molecule type" value="Genomic_DNA"/>
</dbReference>
<feature type="transmembrane region" description="Helical" evidence="1">
    <location>
        <begin position="732"/>
        <end position="754"/>
    </location>
</feature>
<dbReference type="Pfam" id="PF00990">
    <property type="entry name" value="GGDEF"/>
    <property type="match status" value="1"/>
</dbReference>
<keyword evidence="4" id="KW-1185">Reference proteome</keyword>
<accession>A0ABM7DAC8</accession>
<keyword evidence="3" id="KW-0378">Hydrolase</keyword>
<reference evidence="4" key="1">
    <citation type="submission" date="2017-03" db="EMBL/GenBank/DDBJ databases">
        <title>Full genome sequence of a non-lethal Shewanella isolate that potentiates virulence of Vibio parahaemolyticus causing acute hepatopancreatic necrosis disease (AHPND) in shrimp.</title>
        <authorList>
            <person name="Prachumwat A."/>
            <person name="Sritunyalucksana K."/>
        </authorList>
    </citation>
    <scope>NUCLEOTIDE SEQUENCE [LARGE SCALE GENOMIC DNA]</scope>
    <source>
        <strain evidence="4">TH2012</strain>
    </source>
</reference>
<dbReference type="PANTHER" id="PTHR46663">
    <property type="entry name" value="DIGUANYLATE CYCLASE DGCT-RELATED"/>
    <property type="match status" value="1"/>
</dbReference>
<sequence>MGTGLKLILRLLLCLSLGLSFLAYSDDKPLTLVMGEDSYPFQFIDENGDPQGLMVELWKEWSRVNRRPVVFVSRVWRDSLTQLQQGRADVHLGMAINPDRERLFDFADTISEVNTYVYLHKQLQGRTSLEQLRPFQIGIVQGSTFENELNARVPGLSFKRFPTRESLLEAADRGELVAFAGMEGYMRDQRLQQKLSVDFPINTRVLVRQTDMHPAVQKGNEALLRQINEGFARLSSDFTRKLERRWLGYQREQSGLAIAMQLGVEPFVDLGVDGLPHGLYVDLWRLWSEKTGVPINFIPGDMNGSLEDVRTGRADVHIGYPESDDMNTGLYRAWHMYTVKSRLFLHGNQITDVKALKGKRIGIFPTAPYVAKVRAALPDTQVRFYNGMEEMLNAVHQGDIVGFVASAAWTQHYLLLNKSWAEFTQANFLEYDTEIYALIRNGDQGLANRIASGFNMISLKELADIEQKWMLNSRDHVFVKSREHINLSGPERQYLTGLGSLKMGYLENWAPMEFTDEKGEFAGVNSDVAKMFESMLGIEIEPVAFKAWGDLISALQSGKIDLAGSVAKTPEREGQITYSEPYWPSAWALVSPIDVVSVFNLDQLEGQRLAVVEGYQIVSRLMAEYPGIKLVLVPDSQTGLQAVSSGKADLFIEKVVTLANKLNSGQFQQLKMSLLADFADQKSHIGVTPRHQELLPYLNKVIAKLDKAKVQEIHSHWMDFNVDTGVARYQRYLRSVVIALSVLLLLTLVVAVINRRLKQEIKARQRAEARIAHLASHDPLTGLPNRILLDDRLRQAVLLHGREQAKFALLFVDLDGFKEVNDAKGHAMGDKLLVEVARVLDDAVRKSDTVARFGGDEFIVLLNKIADMDSVCQVAENLIAKLSKPFDMDGTQISISASIGIAIYPSDSDNPIGLMQKADKMMYFAKQAGGHSYRSA</sequence>